<evidence type="ECO:0000313" key="2">
    <source>
        <dbReference type="EnsemblPlants" id="ORUFI06G10160.1"/>
    </source>
</evidence>
<dbReference type="HOGENOM" id="CLU_2578052_0_0_1"/>
<keyword evidence="3" id="KW-1185">Reference proteome</keyword>
<feature type="region of interest" description="Disordered" evidence="1">
    <location>
        <begin position="33"/>
        <end position="81"/>
    </location>
</feature>
<dbReference type="Gramene" id="ORUFI06G10160.1">
    <property type="protein sequence ID" value="ORUFI06G10160.1"/>
    <property type="gene ID" value="ORUFI06G10160"/>
</dbReference>
<feature type="compositionally biased region" description="Basic residues" evidence="1">
    <location>
        <begin position="71"/>
        <end position="81"/>
    </location>
</feature>
<evidence type="ECO:0000313" key="3">
    <source>
        <dbReference type="Proteomes" id="UP000008022"/>
    </source>
</evidence>
<evidence type="ECO:0000256" key="1">
    <source>
        <dbReference type="SAM" id="MobiDB-lite"/>
    </source>
</evidence>
<proteinExistence type="predicted"/>
<reference evidence="3" key="1">
    <citation type="submission" date="2013-06" db="EMBL/GenBank/DDBJ databases">
        <authorList>
            <person name="Zhao Q."/>
        </authorList>
    </citation>
    <scope>NUCLEOTIDE SEQUENCE</scope>
    <source>
        <strain evidence="3">cv. W1943</strain>
    </source>
</reference>
<dbReference type="AlphaFoldDB" id="A0A0E0PVZ7"/>
<reference evidence="2" key="2">
    <citation type="submission" date="2015-06" db="UniProtKB">
        <authorList>
            <consortium name="EnsemblPlants"/>
        </authorList>
    </citation>
    <scope>IDENTIFICATION</scope>
</reference>
<sequence>MSSSHLHSLPPPPLSLSLPLSFLPCGRIDPAAAATAPAAGDDGAPRTQGVRRRRRLPHADGGGSGSPRTQRQWRRRLVREA</sequence>
<feature type="compositionally biased region" description="Low complexity" evidence="1">
    <location>
        <begin position="33"/>
        <end position="42"/>
    </location>
</feature>
<accession>A0A0E0PVZ7</accession>
<feature type="region of interest" description="Disordered" evidence="1">
    <location>
        <begin position="1"/>
        <end position="21"/>
    </location>
</feature>
<name>A0A0E0PVZ7_ORYRU</name>
<protein>
    <submittedName>
        <fullName evidence="2">Uncharacterized protein</fullName>
    </submittedName>
</protein>
<dbReference type="Proteomes" id="UP000008022">
    <property type="component" value="Unassembled WGS sequence"/>
</dbReference>
<dbReference type="EnsemblPlants" id="ORUFI06G10160.1">
    <property type="protein sequence ID" value="ORUFI06G10160.1"/>
    <property type="gene ID" value="ORUFI06G10160"/>
</dbReference>
<organism evidence="2 3">
    <name type="scientific">Oryza rufipogon</name>
    <name type="common">Brownbeard rice</name>
    <name type="synonym">Asian wild rice</name>
    <dbReference type="NCBI Taxonomy" id="4529"/>
    <lineage>
        <taxon>Eukaryota</taxon>
        <taxon>Viridiplantae</taxon>
        <taxon>Streptophyta</taxon>
        <taxon>Embryophyta</taxon>
        <taxon>Tracheophyta</taxon>
        <taxon>Spermatophyta</taxon>
        <taxon>Magnoliopsida</taxon>
        <taxon>Liliopsida</taxon>
        <taxon>Poales</taxon>
        <taxon>Poaceae</taxon>
        <taxon>BOP clade</taxon>
        <taxon>Oryzoideae</taxon>
        <taxon>Oryzeae</taxon>
        <taxon>Oryzinae</taxon>
        <taxon>Oryza</taxon>
    </lineage>
</organism>